<proteinExistence type="predicted"/>
<name>A0ACA9LCP5_9GLOM</name>
<comment type="caution">
    <text evidence="1">The sequence shown here is derived from an EMBL/GenBank/DDBJ whole genome shotgun (WGS) entry which is preliminary data.</text>
</comment>
<dbReference type="Proteomes" id="UP000789525">
    <property type="component" value="Unassembled WGS sequence"/>
</dbReference>
<organism evidence="1 2">
    <name type="scientific">Acaulospora colombiana</name>
    <dbReference type="NCBI Taxonomy" id="27376"/>
    <lineage>
        <taxon>Eukaryota</taxon>
        <taxon>Fungi</taxon>
        <taxon>Fungi incertae sedis</taxon>
        <taxon>Mucoromycota</taxon>
        <taxon>Glomeromycotina</taxon>
        <taxon>Glomeromycetes</taxon>
        <taxon>Diversisporales</taxon>
        <taxon>Acaulosporaceae</taxon>
        <taxon>Acaulospora</taxon>
    </lineage>
</organism>
<reference evidence="1" key="1">
    <citation type="submission" date="2021-06" db="EMBL/GenBank/DDBJ databases">
        <authorList>
            <person name="Kallberg Y."/>
            <person name="Tangrot J."/>
            <person name="Rosling A."/>
        </authorList>
    </citation>
    <scope>NUCLEOTIDE SEQUENCE</scope>
    <source>
        <strain evidence="1">CL356</strain>
    </source>
</reference>
<dbReference type="EMBL" id="CAJVPT010005593">
    <property type="protein sequence ID" value="CAG8521866.1"/>
    <property type="molecule type" value="Genomic_DNA"/>
</dbReference>
<keyword evidence="2" id="KW-1185">Reference proteome</keyword>
<gene>
    <name evidence="1" type="ORF">ACOLOM_LOCUS3694</name>
</gene>
<accession>A0ACA9LCP5</accession>
<sequence length="390" mass="44071">MSQVKANRKLHSSMVKLPFPPVITAQDILNRRSLERAHAKGPNAFMIYRRAYLEQCHAQQCKFKMTELSPLAGESWKKAPKRVKDAYKNIAREVDRILSDTRKRDSFLSQPSLIFLEEVYGRQPVSISSGTGTKISSTSDGRLPIYSDPSPSTSDHRGQESTTLYHSLSEETSHAGQYREVSDTLSSCVDVLFSSVATIVNIMSQESESITVPFPPSVKPQDFLKGRRNRAINKGPNAFFIYRKAYLDQFRAHGRKAKMTDVSPLISASWRQEPLHVKNAYKDISRQVEGLLAEINQRKASVHMNVEPNLTHHESQETPSLSETASYLEYPCTFDFSAATIHAQSSSHPEPLTEYLGPTNLPFLIQQPQIIPFYYPSDGSYDMFYYFSSA</sequence>
<evidence type="ECO:0000313" key="2">
    <source>
        <dbReference type="Proteomes" id="UP000789525"/>
    </source>
</evidence>
<evidence type="ECO:0000313" key="1">
    <source>
        <dbReference type="EMBL" id="CAG8521866.1"/>
    </source>
</evidence>
<protein>
    <submittedName>
        <fullName evidence="1">4765_t:CDS:1</fullName>
    </submittedName>
</protein>